<dbReference type="InterPro" id="IPR003496">
    <property type="entry name" value="ABA_WDS"/>
</dbReference>
<dbReference type="Pfam" id="PF02496">
    <property type="entry name" value="ABA_WDS"/>
    <property type="match status" value="1"/>
</dbReference>
<keyword evidence="3" id="KW-1185">Reference proteome</keyword>
<dbReference type="EMBL" id="QEFC01003737">
    <property type="protein sequence ID" value="KAE9446620.1"/>
    <property type="molecule type" value="Genomic_DNA"/>
</dbReference>
<dbReference type="AlphaFoldDB" id="A0A6A4KLP7"/>
<dbReference type="PANTHER" id="PTHR33801">
    <property type="entry name" value="ABSCISIC STRESS-RIPENING PROTEIN 5"/>
    <property type="match status" value="1"/>
</dbReference>
<evidence type="ECO:0000313" key="3">
    <source>
        <dbReference type="Proteomes" id="UP000428333"/>
    </source>
</evidence>
<protein>
    <submittedName>
        <fullName evidence="2">Uncharacterized protein</fullName>
    </submittedName>
</protein>
<proteinExistence type="inferred from homology"/>
<accession>A0A6A4KLP7</accession>
<gene>
    <name evidence="2" type="ORF">C3L33_21482</name>
</gene>
<comment type="caution">
    <text evidence="2">The sequence shown here is derived from an EMBL/GenBank/DDBJ whole genome shotgun (WGS) entry which is preliminary data.</text>
</comment>
<organism evidence="2 3">
    <name type="scientific">Rhododendron williamsianum</name>
    <dbReference type="NCBI Taxonomy" id="262921"/>
    <lineage>
        <taxon>Eukaryota</taxon>
        <taxon>Viridiplantae</taxon>
        <taxon>Streptophyta</taxon>
        <taxon>Embryophyta</taxon>
        <taxon>Tracheophyta</taxon>
        <taxon>Spermatophyta</taxon>
        <taxon>Magnoliopsida</taxon>
        <taxon>eudicotyledons</taxon>
        <taxon>Gunneridae</taxon>
        <taxon>Pentapetalae</taxon>
        <taxon>asterids</taxon>
        <taxon>Ericales</taxon>
        <taxon>Ericaceae</taxon>
        <taxon>Ericoideae</taxon>
        <taxon>Rhodoreae</taxon>
        <taxon>Rhododendron</taxon>
    </lineage>
</organism>
<dbReference type="PANTHER" id="PTHR33801:SF7">
    <property type="entry name" value="ABSCISIC STRESS-RIPENING PROTEIN 2"/>
    <property type="match status" value="1"/>
</dbReference>
<name>A0A6A4KLP7_9ERIC</name>
<feature type="non-terminal residue" evidence="2">
    <location>
        <position position="1"/>
    </location>
</feature>
<reference evidence="2 3" key="1">
    <citation type="journal article" date="2019" name="Genome Biol. Evol.">
        <title>The Rhododendron genome and chromosomal organization provide insight into shared whole-genome duplications across the heath family (Ericaceae).</title>
        <authorList>
            <person name="Soza V.L."/>
            <person name="Lindsley D."/>
            <person name="Waalkes A."/>
            <person name="Ramage E."/>
            <person name="Patwardhan R.P."/>
            <person name="Burton J.N."/>
            <person name="Adey A."/>
            <person name="Kumar A."/>
            <person name="Qiu R."/>
            <person name="Shendure J."/>
            <person name="Hall B."/>
        </authorList>
    </citation>
    <scope>NUCLEOTIDE SEQUENCE [LARGE SCALE GENOMIC DNA]</scope>
    <source>
        <strain evidence="2">RSF 1966-606</strain>
    </source>
</reference>
<evidence type="ECO:0000313" key="2">
    <source>
        <dbReference type="EMBL" id="KAE9446620.1"/>
    </source>
</evidence>
<sequence length="109" mass="12020">GSTITTTMATTFRKTAGQLTMRKRLNTTSTTSTSLVVHLAELGAIAAGAFAVHEKHMIKKDPAHAHRHKVEERIATTVAVAAGGYALHEHHEKKEAKKQMKHHHGHHFF</sequence>
<dbReference type="Proteomes" id="UP000428333">
    <property type="component" value="Linkage Group LG13"/>
</dbReference>
<evidence type="ECO:0000256" key="1">
    <source>
        <dbReference type="ARBA" id="ARBA00007160"/>
    </source>
</evidence>
<comment type="similarity">
    <text evidence="1">Belongs to the abscisic acid and water stress-induced protein family.</text>
</comment>